<protein>
    <submittedName>
        <fullName evidence="2">Uncharacterized protein</fullName>
    </submittedName>
</protein>
<name>A0A8S3HFQ7_9BILA</name>
<proteinExistence type="predicted"/>
<evidence type="ECO:0000256" key="1">
    <source>
        <dbReference type="SAM" id="MobiDB-lite"/>
    </source>
</evidence>
<dbReference type="Proteomes" id="UP000676336">
    <property type="component" value="Unassembled WGS sequence"/>
</dbReference>
<accession>A0A8S3HFQ7</accession>
<organism evidence="2 3">
    <name type="scientific">Rotaria magnacalcarata</name>
    <dbReference type="NCBI Taxonomy" id="392030"/>
    <lineage>
        <taxon>Eukaryota</taxon>
        <taxon>Metazoa</taxon>
        <taxon>Spiralia</taxon>
        <taxon>Gnathifera</taxon>
        <taxon>Rotifera</taxon>
        <taxon>Eurotatoria</taxon>
        <taxon>Bdelloidea</taxon>
        <taxon>Philodinida</taxon>
        <taxon>Philodinidae</taxon>
        <taxon>Rotaria</taxon>
    </lineage>
</organism>
<feature type="region of interest" description="Disordered" evidence="1">
    <location>
        <begin position="197"/>
        <end position="232"/>
    </location>
</feature>
<gene>
    <name evidence="2" type="ORF">SMN809_LOCUS69219</name>
</gene>
<comment type="caution">
    <text evidence="2">The sequence shown here is derived from an EMBL/GenBank/DDBJ whole genome shotgun (WGS) entry which is preliminary data.</text>
</comment>
<reference evidence="2" key="1">
    <citation type="submission" date="2021-02" db="EMBL/GenBank/DDBJ databases">
        <authorList>
            <person name="Nowell W R."/>
        </authorList>
    </citation>
    <scope>NUCLEOTIDE SEQUENCE</scope>
</reference>
<evidence type="ECO:0000313" key="3">
    <source>
        <dbReference type="Proteomes" id="UP000676336"/>
    </source>
</evidence>
<sequence>MTGRSVIYTKTDLTQICKKSSIRLEAVKRLVEANLLQYENYFWIEPNRNKKESQKNSKRILREGWLKKGPESESNASKFKFIQILQENVSIGYEDYLKSFYPQQDENVFTYNNWTLSNEFIDMIKSNWFYTQHIRWNIQRFRPCDVVTAEVNQEDDEEPLVTQVAHLSNSMKIITNNNPREIFKQQSIVNNDEEGETMHIQSTSVHSKRKADLSEKPHEYEIRTQPRRLKKN</sequence>
<dbReference type="EMBL" id="CAJOBI010318985">
    <property type="protein sequence ID" value="CAF5181938.1"/>
    <property type="molecule type" value="Genomic_DNA"/>
</dbReference>
<dbReference type="AlphaFoldDB" id="A0A8S3HFQ7"/>
<feature type="compositionally biased region" description="Basic and acidic residues" evidence="1">
    <location>
        <begin position="210"/>
        <end position="224"/>
    </location>
</feature>
<evidence type="ECO:0000313" key="2">
    <source>
        <dbReference type="EMBL" id="CAF5181938.1"/>
    </source>
</evidence>